<dbReference type="Pfam" id="PF04299">
    <property type="entry name" value="FMN_bind_2"/>
    <property type="match status" value="1"/>
</dbReference>
<gene>
    <name evidence="1" type="ORF">MNBD_GAMMA10-1161</name>
</gene>
<protein>
    <recommendedName>
        <fullName evidence="2">Transcriptional regulator</fullName>
    </recommendedName>
</protein>
<dbReference type="EMBL" id="UOFJ01000676">
    <property type="protein sequence ID" value="VAW72628.1"/>
    <property type="molecule type" value="Genomic_DNA"/>
</dbReference>
<dbReference type="PANTHER" id="PTHR35802:SF1">
    <property type="entry name" value="PROTEASE SYNTHASE AND SPORULATION PROTEIN PAI 2"/>
    <property type="match status" value="1"/>
</dbReference>
<dbReference type="InterPro" id="IPR007396">
    <property type="entry name" value="TR_PAI2-type"/>
</dbReference>
<dbReference type="SUPFAM" id="SSF50475">
    <property type="entry name" value="FMN-binding split barrel"/>
    <property type="match status" value="1"/>
</dbReference>
<dbReference type="Gene3D" id="2.30.110.10">
    <property type="entry name" value="Electron Transport, Fmn-binding Protein, Chain A"/>
    <property type="match status" value="1"/>
</dbReference>
<proteinExistence type="predicted"/>
<reference evidence="1" key="1">
    <citation type="submission" date="2018-06" db="EMBL/GenBank/DDBJ databases">
        <authorList>
            <person name="Zhirakovskaya E."/>
        </authorList>
    </citation>
    <scope>NUCLEOTIDE SEQUENCE</scope>
</reference>
<evidence type="ECO:0008006" key="2">
    <source>
        <dbReference type="Google" id="ProtNLM"/>
    </source>
</evidence>
<name>A0A3B0XW98_9ZZZZ</name>
<dbReference type="AlphaFoldDB" id="A0A3B0XW98"/>
<dbReference type="PANTHER" id="PTHR35802">
    <property type="entry name" value="PROTEASE SYNTHASE AND SPORULATION PROTEIN PAI 2"/>
    <property type="match status" value="1"/>
</dbReference>
<dbReference type="InterPro" id="IPR012349">
    <property type="entry name" value="Split_barrel_FMN-bd"/>
</dbReference>
<dbReference type="PIRSF" id="PIRSF010372">
    <property type="entry name" value="PaiB"/>
    <property type="match status" value="1"/>
</dbReference>
<feature type="non-terminal residue" evidence="1">
    <location>
        <position position="180"/>
    </location>
</feature>
<sequence length="180" mass="20586">MYIPEYFKEDDSEKITALVRNNPFGTLISVKNYIPLISHLPLLYATSHGTHRKITGHMSKENEHWEQLITGEPVTAIFSGPHGYISPSYYSSPGVPTWNYAVVHFQGRPIIKNEPDEIIDILRQATNCFESKETGSWGFNIPENKKNLLLNMIGGFEIDIHKIESKFKLSQNRPDIDQQN</sequence>
<organism evidence="1">
    <name type="scientific">hydrothermal vent metagenome</name>
    <dbReference type="NCBI Taxonomy" id="652676"/>
    <lineage>
        <taxon>unclassified sequences</taxon>
        <taxon>metagenomes</taxon>
        <taxon>ecological metagenomes</taxon>
    </lineage>
</organism>
<evidence type="ECO:0000313" key="1">
    <source>
        <dbReference type="EMBL" id="VAW72628.1"/>
    </source>
</evidence>
<accession>A0A3B0XW98</accession>